<keyword evidence="3" id="KW-1185">Reference proteome</keyword>
<protein>
    <submittedName>
        <fullName evidence="2">NAD-dependent epimerase/dehydratase family protein</fullName>
    </submittedName>
</protein>
<dbReference type="Proteomes" id="UP000286576">
    <property type="component" value="Unassembled WGS sequence"/>
</dbReference>
<dbReference type="PANTHER" id="PTHR14097:SF7">
    <property type="entry name" value="OXIDOREDUCTASE HTATIP2"/>
    <property type="match status" value="1"/>
</dbReference>
<dbReference type="PANTHER" id="PTHR14097">
    <property type="entry name" value="OXIDOREDUCTASE HTATIP2"/>
    <property type="match status" value="1"/>
</dbReference>
<name>A0A418NU91_9SPHN</name>
<sequence length="237" mass="25567">MSDVRRILLVGATGLIGRTIIARSPDLADVTLQGLARREIPFPAGVRMELVLADSGEWPGIITQLEPDAIISALGTTHKKAGSKSAFREIDHDLVVEVGKAAKAAGVRNFVQVSSVGADPFSRNSYLQVKGEAEKDLRALKLRRLDILRPGLLRGRRQNDPRPMEKLGQVAAPLGDLFLHGSKEKFRSIKAEDIADAAIACTGQKAGGQFVHEHASLIRLARDFRRALAGKADLQAG</sequence>
<dbReference type="SUPFAM" id="SSF51735">
    <property type="entry name" value="NAD(P)-binding Rossmann-fold domains"/>
    <property type="match status" value="1"/>
</dbReference>
<proteinExistence type="predicted"/>
<gene>
    <name evidence="2" type="ORF">D2V07_04295</name>
</gene>
<dbReference type="Gene3D" id="3.40.50.720">
    <property type="entry name" value="NAD(P)-binding Rossmann-like Domain"/>
    <property type="match status" value="1"/>
</dbReference>
<dbReference type="AlphaFoldDB" id="A0A418NU91"/>
<evidence type="ECO:0000313" key="3">
    <source>
        <dbReference type="Proteomes" id="UP000286576"/>
    </source>
</evidence>
<evidence type="ECO:0000259" key="1">
    <source>
        <dbReference type="Pfam" id="PF13460"/>
    </source>
</evidence>
<comment type="caution">
    <text evidence="2">The sequence shown here is derived from an EMBL/GenBank/DDBJ whole genome shotgun (WGS) entry which is preliminary data.</text>
</comment>
<evidence type="ECO:0000313" key="2">
    <source>
        <dbReference type="EMBL" id="RIV87571.1"/>
    </source>
</evidence>
<feature type="domain" description="NAD(P)-binding" evidence="1">
    <location>
        <begin position="11"/>
        <end position="201"/>
    </location>
</feature>
<dbReference type="EMBL" id="QXFL01000002">
    <property type="protein sequence ID" value="RIV87571.1"/>
    <property type="molecule type" value="Genomic_DNA"/>
</dbReference>
<dbReference type="Pfam" id="PF13460">
    <property type="entry name" value="NAD_binding_10"/>
    <property type="match status" value="1"/>
</dbReference>
<dbReference type="RefSeq" id="WP_119585126.1">
    <property type="nucleotide sequence ID" value="NZ_CAWODQ010000012.1"/>
</dbReference>
<dbReference type="OrthoDB" id="9798632at2"/>
<accession>A0A418NU91</accession>
<reference evidence="2 3" key="1">
    <citation type="submission" date="2018-08" db="EMBL/GenBank/DDBJ databases">
        <title>Erythrobacter zhengii sp.nov., a bacterium isolated from deep-sea sediment.</title>
        <authorList>
            <person name="Fang C."/>
            <person name="Wu Y.-H."/>
            <person name="Sun C."/>
            <person name="Wang H."/>
            <person name="Cheng H."/>
            <person name="Meng F.-X."/>
            <person name="Wang C.-S."/>
            <person name="Xu X.-W."/>
        </authorList>
    </citation>
    <scope>NUCLEOTIDE SEQUENCE [LARGE SCALE GENOMIC DNA]</scope>
    <source>
        <strain evidence="2 3">V18</strain>
    </source>
</reference>
<organism evidence="2 3">
    <name type="scientific">Aurantiacibacter zhengii</name>
    <dbReference type="NCBI Taxonomy" id="2307003"/>
    <lineage>
        <taxon>Bacteria</taxon>
        <taxon>Pseudomonadati</taxon>
        <taxon>Pseudomonadota</taxon>
        <taxon>Alphaproteobacteria</taxon>
        <taxon>Sphingomonadales</taxon>
        <taxon>Erythrobacteraceae</taxon>
        <taxon>Aurantiacibacter</taxon>
    </lineage>
</organism>
<dbReference type="InterPro" id="IPR016040">
    <property type="entry name" value="NAD(P)-bd_dom"/>
</dbReference>
<dbReference type="InterPro" id="IPR036291">
    <property type="entry name" value="NAD(P)-bd_dom_sf"/>
</dbReference>